<keyword evidence="2" id="KW-0507">mRNA processing</keyword>
<feature type="repeat" description="WD" evidence="5">
    <location>
        <begin position="164"/>
        <end position="199"/>
    </location>
</feature>
<keyword evidence="7" id="KW-1185">Reference proteome</keyword>
<dbReference type="CDD" id="cd00200">
    <property type="entry name" value="WD40"/>
    <property type="match status" value="1"/>
</dbReference>
<dbReference type="InterPro" id="IPR052234">
    <property type="entry name" value="U5_snRNP_Component"/>
</dbReference>
<evidence type="ECO:0000256" key="3">
    <source>
        <dbReference type="ARBA" id="ARBA00022737"/>
    </source>
</evidence>
<name>A0ABN7T6B5_OIKDI</name>
<feature type="repeat" description="WD" evidence="5">
    <location>
        <begin position="309"/>
        <end position="339"/>
    </location>
</feature>
<keyword evidence="4" id="KW-0508">mRNA splicing</keyword>
<dbReference type="SMART" id="SM00320">
    <property type="entry name" value="WD40"/>
    <property type="match status" value="7"/>
</dbReference>
<evidence type="ECO:0000313" key="7">
    <source>
        <dbReference type="Proteomes" id="UP001158576"/>
    </source>
</evidence>
<dbReference type="Proteomes" id="UP001158576">
    <property type="component" value="Chromosome 2"/>
</dbReference>
<dbReference type="PROSITE" id="PS50082">
    <property type="entry name" value="WD_REPEATS_2"/>
    <property type="match status" value="5"/>
</dbReference>
<evidence type="ECO:0000256" key="1">
    <source>
        <dbReference type="ARBA" id="ARBA00022574"/>
    </source>
</evidence>
<feature type="repeat" description="WD" evidence="5">
    <location>
        <begin position="248"/>
        <end position="282"/>
    </location>
</feature>
<dbReference type="Pfam" id="PF00400">
    <property type="entry name" value="WD40"/>
    <property type="match status" value="6"/>
</dbReference>
<evidence type="ECO:0000313" key="6">
    <source>
        <dbReference type="EMBL" id="CAG5112543.1"/>
    </source>
</evidence>
<sequence length="380" mass="42670">MPVERPSAFSGNKRPHNQLGLVPAKKLKPEGGQLVVQQEEKKIDGPRHMLRYTGPINRALVEQGVDRTSSLLAPIMLLEGHEGEIYCGKFSKDGKSFVSAGHDRHIMYWDVFGECLNYHQIPNAHKGSILDLQFGQEGEHFFTASSDNTVGMFDFKAGQRVKRMKGHQGIVNAVHAARRGDPLVVSASDDCSIKIWDTRRKGFIDDLKCRYQMTSVTFNDTSDQVICAGIDNVVKIYDRRTKRVCTNMKGHNDTVTSLALSNCGSYVLSNSMDNTLRVWDVRPFVAKERMVKMFMGHKHNFEMNLLKCAWSPDDSKITCGSADRYVYVWDVNSRSLQYKLPGHMGSVNDAQFYPNTKEPIIASVASDKAIYLGEIQPSQA</sequence>
<accession>A0ABN7T6B5</accession>
<dbReference type="InterPro" id="IPR020472">
    <property type="entry name" value="WD40_PAC1"/>
</dbReference>
<dbReference type="PROSITE" id="PS50294">
    <property type="entry name" value="WD_REPEATS_REGION"/>
    <property type="match status" value="3"/>
</dbReference>
<dbReference type="InterPro" id="IPR019775">
    <property type="entry name" value="WD40_repeat_CS"/>
</dbReference>
<keyword evidence="1 5" id="KW-0853">WD repeat</keyword>
<dbReference type="PANTHER" id="PTHR44006:SF1">
    <property type="entry name" value="U5 SMALL NUCLEAR RIBONUCLEOPROTEIN 40 KDA PROTEIN"/>
    <property type="match status" value="1"/>
</dbReference>
<dbReference type="EMBL" id="OU015567">
    <property type="protein sequence ID" value="CAG5112543.1"/>
    <property type="molecule type" value="Genomic_DNA"/>
</dbReference>
<gene>
    <name evidence="6" type="ORF">OKIOD_LOCUS15513</name>
</gene>
<dbReference type="Gene3D" id="2.130.10.10">
    <property type="entry name" value="YVTN repeat-like/Quinoprotein amine dehydrogenase"/>
    <property type="match status" value="1"/>
</dbReference>
<proteinExistence type="predicted"/>
<dbReference type="PROSITE" id="PS00678">
    <property type="entry name" value="WD_REPEATS_1"/>
    <property type="match status" value="1"/>
</dbReference>
<dbReference type="InterPro" id="IPR015943">
    <property type="entry name" value="WD40/YVTN_repeat-like_dom_sf"/>
</dbReference>
<feature type="repeat" description="WD" evidence="5">
    <location>
        <begin position="78"/>
        <end position="111"/>
    </location>
</feature>
<evidence type="ECO:0000256" key="5">
    <source>
        <dbReference type="PROSITE-ProRule" id="PRU00221"/>
    </source>
</evidence>
<dbReference type="PANTHER" id="PTHR44006">
    <property type="entry name" value="U5 SMALL NUCLEAR RIBONUCLEOPROTEIN 40 KDA PROTEIN"/>
    <property type="match status" value="1"/>
</dbReference>
<reference evidence="6 7" key="1">
    <citation type="submission" date="2021-04" db="EMBL/GenBank/DDBJ databases">
        <authorList>
            <person name="Bliznina A."/>
        </authorList>
    </citation>
    <scope>NUCLEOTIDE SEQUENCE [LARGE SCALE GENOMIC DNA]</scope>
</reference>
<dbReference type="InterPro" id="IPR001680">
    <property type="entry name" value="WD40_rpt"/>
</dbReference>
<organism evidence="6 7">
    <name type="scientific">Oikopleura dioica</name>
    <name type="common">Tunicate</name>
    <dbReference type="NCBI Taxonomy" id="34765"/>
    <lineage>
        <taxon>Eukaryota</taxon>
        <taxon>Metazoa</taxon>
        <taxon>Chordata</taxon>
        <taxon>Tunicata</taxon>
        <taxon>Appendicularia</taxon>
        <taxon>Copelata</taxon>
        <taxon>Oikopleuridae</taxon>
        <taxon>Oikopleura</taxon>
    </lineage>
</organism>
<protein>
    <submittedName>
        <fullName evidence="6">Oidioi.mRNA.OKI2018_I69.chr2.g6748.t1.cds</fullName>
    </submittedName>
</protein>
<dbReference type="InterPro" id="IPR036322">
    <property type="entry name" value="WD40_repeat_dom_sf"/>
</dbReference>
<dbReference type="PRINTS" id="PR00320">
    <property type="entry name" value="GPROTEINBRPT"/>
</dbReference>
<keyword evidence="3" id="KW-0677">Repeat</keyword>
<dbReference type="SUPFAM" id="SSF50978">
    <property type="entry name" value="WD40 repeat-like"/>
    <property type="match status" value="1"/>
</dbReference>
<feature type="repeat" description="WD" evidence="5">
    <location>
        <begin position="122"/>
        <end position="163"/>
    </location>
</feature>
<evidence type="ECO:0000256" key="4">
    <source>
        <dbReference type="ARBA" id="ARBA00023187"/>
    </source>
</evidence>
<evidence type="ECO:0000256" key="2">
    <source>
        <dbReference type="ARBA" id="ARBA00022664"/>
    </source>
</evidence>